<name>A0ABY8IYR6_9BACI</name>
<organism evidence="4 5">
    <name type="scientific">Halobacillus naozhouensis</name>
    <dbReference type="NCBI Taxonomy" id="554880"/>
    <lineage>
        <taxon>Bacteria</taxon>
        <taxon>Bacillati</taxon>
        <taxon>Bacillota</taxon>
        <taxon>Bacilli</taxon>
        <taxon>Bacillales</taxon>
        <taxon>Bacillaceae</taxon>
        <taxon>Halobacillus</taxon>
    </lineage>
</organism>
<reference evidence="4 5" key="1">
    <citation type="submission" date="2023-04" db="EMBL/GenBank/DDBJ databases">
        <title>Genome sequence of Halobacillus naozhouensis KACC 21980.</title>
        <authorList>
            <person name="Kim S."/>
            <person name="Heo J."/>
            <person name="Kwon S.-W."/>
        </authorList>
    </citation>
    <scope>NUCLEOTIDE SEQUENCE [LARGE SCALE GENOMIC DNA]</scope>
    <source>
        <strain evidence="4 5">KCTC 13234</strain>
    </source>
</reference>
<keyword evidence="5" id="KW-1185">Reference proteome</keyword>
<dbReference type="InterPro" id="IPR035940">
    <property type="entry name" value="CAP_sf"/>
</dbReference>
<dbReference type="RefSeq" id="WP_283077310.1">
    <property type="nucleotide sequence ID" value="NZ_CP121671.1"/>
</dbReference>
<evidence type="ECO:0000313" key="5">
    <source>
        <dbReference type="Proteomes" id="UP001221597"/>
    </source>
</evidence>
<dbReference type="Gene3D" id="3.40.33.10">
    <property type="entry name" value="CAP"/>
    <property type="match status" value="1"/>
</dbReference>
<dbReference type="Proteomes" id="UP001221597">
    <property type="component" value="Chromosome"/>
</dbReference>
<dbReference type="PANTHER" id="PTHR31157">
    <property type="entry name" value="SCP DOMAIN-CONTAINING PROTEIN"/>
    <property type="match status" value="1"/>
</dbReference>
<keyword evidence="2" id="KW-0732">Signal</keyword>
<sequence>MKGISFIISGAVAASLLFAPAATQASTADQKNINIDCVTNWESLIGNFQEGSSIQSILKQMEKTQTGSEKPAPAKQQTETPQKAQKQTEEPSTPAKEDQQPQPAKAEQQPAQAAEQPAKAEAQPKQPTKAEAQPKAEETAQAKEQTEQAADNSVVSAFEKKVVELTNAERTQAGLEPLKLDVELSKVAGDKSLDMQQKNYFSHNSPTYGSPFDMMNAYGIDYRSAGENIAMGQTSPQEVVQGWMNSEGHRKNIMNPSFTHIGVGYVEQGNYWTQMFIGK</sequence>
<dbReference type="PANTHER" id="PTHR31157:SF1">
    <property type="entry name" value="SCP DOMAIN-CONTAINING PROTEIN"/>
    <property type="match status" value="1"/>
</dbReference>
<gene>
    <name evidence="4" type="ORF">P9989_02820</name>
</gene>
<evidence type="ECO:0000259" key="3">
    <source>
        <dbReference type="Pfam" id="PF00188"/>
    </source>
</evidence>
<proteinExistence type="predicted"/>
<dbReference type="Pfam" id="PF00188">
    <property type="entry name" value="CAP"/>
    <property type="match status" value="1"/>
</dbReference>
<dbReference type="InterPro" id="IPR014258">
    <property type="entry name" value="CAP_domain_YkwD-like"/>
</dbReference>
<evidence type="ECO:0000256" key="2">
    <source>
        <dbReference type="SAM" id="SignalP"/>
    </source>
</evidence>
<feature type="domain" description="SCP" evidence="3">
    <location>
        <begin position="164"/>
        <end position="276"/>
    </location>
</feature>
<feature type="compositionally biased region" description="Low complexity" evidence="1">
    <location>
        <begin position="100"/>
        <end position="131"/>
    </location>
</feature>
<dbReference type="EMBL" id="CP121671">
    <property type="protein sequence ID" value="WFT75345.1"/>
    <property type="molecule type" value="Genomic_DNA"/>
</dbReference>
<feature type="signal peptide" evidence="2">
    <location>
        <begin position="1"/>
        <end position="25"/>
    </location>
</feature>
<accession>A0ABY8IYR6</accession>
<dbReference type="CDD" id="cd05379">
    <property type="entry name" value="CAP_bacterial"/>
    <property type="match status" value="1"/>
</dbReference>
<evidence type="ECO:0000313" key="4">
    <source>
        <dbReference type="EMBL" id="WFT75345.1"/>
    </source>
</evidence>
<protein>
    <submittedName>
        <fullName evidence="4">CAP domain-containing protein</fullName>
    </submittedName>
</protein>
<feature type="compositionally biased region" description="Polar residues" evidence="1">
    <location>
        <begin position="75"/>
        <end position="85"/>
    </location>
</feature>
<feature type="compositionally biased region" description="Basic and acidic residues" evidence="1">
    <location>
        <begin position="132"/>
        <end position="146"/>
    </location>
</feature>
<dbReference type="NCBIfam" id="TIGR02909">
    <property type="entry name" value="spore_YkwD"/>
    <property type="match status" value="1"/>
</dbReference>
<feature type="chain" id="PRO_5046015998" evidence="2">
    <location>
        <begin position="26"/>
        <end position="279"/>
    </location>
</feature>
<evidence type="ECO:0000256" key="1">
    <source>
        <dbReference type="SAM" id="MobiDB-lite"/>
    </source>
</evidence>
<feature type="region of interest" description="Disordered" evidence="1">
    <location>
        <begin position="61"/>
        <end position="152"/>
    </location>
</feature>
<dbReference type="InterPro" id="IPR014044">
    <property type="entry name" value="CAP_dom"/>
</dbReference>
<dbReference type="SUPFAM" id="SSF55797">
    <property type="entry name" value="PR-1-like"/>
    <property type="match status" value="1"/>
</dbReference>